<accession>A0A081AJ78</accession>
<evidence type="ECO:0000313" key="3">
    <source>
        <dbReference type="Proteomes" id="UP000028582"/>
    </source>
</evidence>
<name>A0A081AJ78_PHYNI</name>
<reference evidence="2 3" key="1">
    <citation type="submission" date="2013-11" db="EMBL/GenBank/DDBJ databases">
        <title>The Genome Sequence of Phytophthora parasitica P1976.</title>
        <authorList>
            <consortium name="The Broad Institute Genomics Platform"/>
            <person name="Russ C."/>
            <person name="Tyler B."/>
            <person name="Panabieres F."/>
            <person name="Shan W."/>
            <person name="Tripathy S."/>
            <person name="Grunwald N."/>
            <person name="Machado M."/>
            <person name="Johnson C.S."/>
            <person name="Walker B."/>
            <person name="Young S."/>
            <person name="Zeng Q."/>
            <person name="Gargeya S."/>
            <person name="Fitzgerald M."/>
            <person name="Haas B."/>
            <person name="Abouelleil A."/>
            <person name="Allen A.W."/>
            <person name="Alvarado L."/>
            <person name="Arachchi H.M."/>
            <person name="Berlin A.M."/>
            <person name="Chapman S.B."/>
            <person name="Gainer-Dewar J."/>
            <person name="Goldberg J."/>
            <person name="Griggs A."/>
            <person name="Gujja S."/>
            <person name="Hansen M."/>
            <person name="Howarth C."/>
            <person name="Imamovic A."/>
            <person name="Ireland A."/>
            <person name="Larimer J."/>
            <person name="McCowan C."/>
            <person name="Murphy C."/>
            <person name="Pearson M."/>
            <person name="Poon T.W."/>
            <person name="Priest M."/>
            <person name="Roberts A."/>
            <person name="Saif S."/>
            <person name="Shea T."/>
            <person name="Sisk P."/>
            <person name="Sykes S."/>
            <person name="Wortman J."/>
            <person name="Nusbaum C."/>
            <person name="Birren B."/>
        </authorList>
    </citation>
    <scope>NUCLEOTIDE SEQUENCE [LARGE SCALE GENOMIC DNA]</scope>
    <source>
        <strain evidence="2 3">P1976</strain>
    </source>
</reference>
<dbReference type="EMBL" id="ANJA01001157">
    <property type="protein sequence ID" value="ETO78939.1"/>
    <property type="molecule type" value="Genomic_DNA"/>
</dbReference>
<evidence type="ECO:0000313" key="2">
    <source>
        <dbReference type="EMBL" id="ETO78939.1"/>
    </source>
</evidence>
<sequence length="92" mass="10058">MVMRMESDDQPEAGKVVSFRELLTAALTCSPFVIDSSVIVFFRVATTSTLACPDVNLCIIDIDETTQPAGKDDESGARNKRRNHRGLDASLL</sequence>
<gene>
    <name evidence="2" type="ORF">F444_06235</name>
</gene>
<organism evidence="2 3">
    <name type="scientific">Phytophthora nicotianae P1976</name>
    <dbReference type="NCBI Taxonomy" id="1317066"/>
    <lineage>
        <taxon>Eukaryota</taxon>
        <taxon>Sar</taxon>
        <taxon>Stramenopiles</taxon>
        <taxon>Oomycota</taxon>
        <taxon>Peronosporomycetes</taxon>
        <taxon>Peronosporales</taxon>
        <taxon>Peronosporaceae</taxon>
        <taxon>Phytophthora</taxon>
    </lineage>
</organism>
<dbReference type="AlphaFoldDB" id="A0A081AJ78"/>
<comment type="caution">
    <text evidence="2">The sequence shown here is derived from an EMBL/GenBank/DDBJ whole genome shotgun (WGS) entry which is preliminary data.</text>
</comment>
<dbReference type="Proteomes" id="UP000028582">
    <property type="component" value="Unassembled WGS sequence"/>
</dbReference>
<protein>
    <submittedName>
        <fullName evidence="2">Uncharacterized protein</fullName>
    </submittedName>
</protein>
<proteinExistence type="predicted"/>
<feature type="region of interest" description="Disordered" evidence="1">
    <location>
        <begin position="66"/>
        <end position="92"/>
    </location>
</feature>
<evidence type="ECO:0000256" key="1">
    <source>
        <dbReference type="SAM" id="MobiDB-lite"/>
    </source>
</evidence>